<comment type="caution">
    <text evidence="2">The sequence shown here is derived from an EMBL/GenBank/DDBJ whole genome shotgun (WGS) entry which is preliminary data.</text>
</comment>
<sequence length="301" mass="33056">MASGRQVRLYLVDGSASGVVTAEIINWTGIVIAAPRDRLTDVLSREDARKTGVYFLFGDVTQIGAMRDVYVGEADDVGRRISQHAKDDGKDFFERFCIIVSKDFNLTKAHSRYLERRLAEIARNAGRSNVLNANEPPAGRLPEADISDMEFFIEQIKIILPVLGFDTLRPALSQSHSQAAELRAPSGIALYLRRGRMGMEAEAIQLDGETVVLAGSKAKLDPSYASDQYSELRKALIGNGTLCESEGWLVFKKNHAFSSPSAASAVIYGRSDNGRNSWIVKATGQTLKEYETSSAEMRADT</sequence>
<protein>
    <submittedName>
        <fullName evidence="2">GIY-YIG nuclease family protein</fullName>
    </submittedName>
</protein>
<keyword evidence="3" id="KW-1185">Reference proteome</keyword>
<gene>
    <name evidence="2" type="ORF">D8780_03945</name>
</gene>
<accession>A0A3L7JFW5</accession>
<dbReference type="Proteomes" id="UP000281094">
    <property type="component" value="Unassembled WGS sequence"/>
</dbReference>
<reference evidence="2 3" key="1">
    <citation type="submission" date="2018-10" db="EMBL/GenBank/DDBJ databases">
        <title>Notoacmeibacter sp. M2BS9Y-3-1, whole genome shotgun sequence.</title>
        <authorList>
            <person name="Tuo L."/>
        </authorList>
    </citation>
    <scope>NUCLEOTIDE SEQUENCE [LARGE SCALE GENOMIC DNA]</scope>
    <source>
        <strain evidence="2 3">M2BS9Y-3-1</strain>
    </source>
</reference>
<evidence type="ECO:0000259" key="1">
    <source>
        <dbReference type="Pfam" id="PF14267"/>
    </source>
</evidence>
<evidence type="ECO:0000313" key="3">
    <source>
        <dbReference type="Proteomes" id="UP000281094"/>
    </source>
</evidence>
<name>A0A3L7JFW5_9HYPH</name>
<dbReference type="EMBL" id="RCWN01000001">
    <property type="protein sequence ID" value="RLQ89380.1"/>
    <property type="molecule type" value="Genomic_DNA"/>
</dbReference>
<organism evidence="2 3">
    <name type="scientific">Notoacmeibacter ruber</name>
    <dbReference type="NCBI Taxonomy" id="2670375"/>
    <lineage>
        <taxon>Bacteria</taxon>
        <taxon>Pseudomonadati</taxon>
        <taxon>Pseudomonadota</taxon>
        <taxon>Alphaproteobacteria</taxon>
        <taxon>Hyphomicrobiales</taxon>
        <taxon>Notoacmeibacteraceae</taxon>
        <taxon>Notoacmeibacter</taxon>
    </lineage>
</organism>
<feature type="domain" description="DUF4357" evidence="1">
    <location>
        <begin position="233"/>
        <end position="287"/>
    </location>
</feature>
<proteinExistence type="predicted"/>
<dbReference type="AlphaFoldDB" id="A0A3L7JFW5"/>
<dbReference type="InterPro" id="IPR025579">
    <property type="entry name" value="DUF4357"/>
</dbReference>
<dbReference type="CDD" id="cd10447">
    <property type="entry name" value="GIY-YIG_unchar_2"/>
    <property type="match status" value="1"/>
</dbReference>
<dbReference type="Pfam" id="PF14267">
    <property type="entry name" value="DUF4357"/>
    <property type="match status" value="1"/>
</dbReference>
<evidence type="ECO:0000313" key="2">
    <source>
        <dbReference type="EMBL" id="RLQ89380.1"/>
    </source>
</evidence>